<feature type="region of interest" description="Disordered" evidence="2">
    <location>
        <begin position="244"/>
        <end position="278"/>
    </location>
</feature>
<sequence>MEKKIVLDLNRTPLQSDDEQDEDLEKHCSVHLPVGKDDFRPNAKSAIDLNIASTETQDCPIAPTVDGEFGDGMKLNEKVINAPAQASQLKFAPNPTLMNDVKAKSEMGEGSNQMIGKVYIRAIRGNPSPIFNRRIGAVVPGPKLKGSSSSSSAPSDELQQPHAPPISHSKQQQRLETGANLGLQNLNSTRGYRNIMPNGRIEKPCLHSGEPNGCPYRPNCPYLHDHEVKSSRPAGKERKLSELMESTIDQKEKFNGESSEDQGDQVIGSKRSSMIDSDELGDQVTDEYYALVIEKLGVVKRK</sequence>
<evidence type="ECO:0000256" key="2">
    <source>
        <dbReference type="SAM" id="MobiDB-lite"/>
    </source>
</evidence>
<feature type="zinc finger region" description="C3H1-type" evidence="1">
    <location>
        <begin position="199"/>
        <end position="227"/>
    </location>
</feature>
<dbReference type="GO" id="GO:0008270">
    <property type="term" value="F:zinc ion binding"/>
    <property type="evidence" value="ECO:0007669"/>
    <property type="project" value="UniProtKB-KW"/>
</dbReference>
<keyword evidence="1" id="KW-0862">Zinc</keyword>
<dbReference type="Proteomes" id="UP001428341">
    <property type="component" value="Unassembled WGS sequence"/>
</dbReference>
<feature type="domain" description="C3H1-type" evidence="3">
    <location>
        <begin position="199"/>
        <end position="227"/>
    </location>
</feature>
<evidence type="ECO:0000259" key="3">
    <source>
        <dbReference type="PROSITE" id="PS50103"/>
    </source>
</evidence>
<comment type="caution">
    <text evidence="4">The sequence shown here is derived from an EMBL/GenBank/DDBJ whole genome shotgun (WGS) entry which is preliminary data.</text>
</comment>
<feature type="region of interest" description="Disordered" evidence="2">
    <location>
        <begin position="1"/>
        <end position="24"/>
    </location>
</feature>
<reference evidence="4 5" key="1">
    <citation type="submission" date="2024-05" db="EMBL/GenBank/DDBJ databases">
        <title>Haplotype-resolved chromosome-level genome assembly of Huyou (Citrus changshanensis).</title>
        <authorList>
            <person name="Miao C."/>
            <person name="Chen W."/>
            <person name="Wu Y."/>
            <person name="Wang L."/>
            <person name="Zhao S."/>
            <person name="Grierson D."/>
            <person name="Xu C."/>
            <person name="Chen K."/>
        </authorList>
    </citation>
    <scope>NUCLEOTIDE SEQUENCE [LARGE SCALE GENOMIC DNA]</scope>
    <source>
        <strain evidence="4">01-14</strain>
        <tissue evidence="4">Leaf</tissue>
    </source>
</reference>
<dbReference type="EMBL" id="JBCGBO010000001">
    <property type="protein sequence ID" value="KAK9228014.1"/>
    <property type="molecule type" value="Genomic_DNA"/>
</dbReference>
<keyword evidence="1" id="KW-0479">Metal-binding</keyword>
<keyword evidence="1" id="KW-0863">Zinc-finger</keyword>
<name>A0AAP0QZ38_9ROSI</name>
<evidence type="ECO:0000313" key="5">
    <source>
        <dbReference type="Proteomes" id="UP001428341"/>
    </source>
</evidence>
<keyword evidence="5" id="KW-1185">Reference proteome</keyword>
<organism evidence="4 5">
    <name type="scientific">Citrus x changshan-huyou</name>
    <dbReference type="NCBI Taxonomy" id="2935761"/>
    <lineage>
        <taxon>Eukaryota</taxon>
        <taxon>Viridiplantae</taxon>
        <taxon>Streptophyta</taxon>
        <taxon>Embryophyta</taxon>
        <taxon>Tracheophyta</taxon>
        <taxon>Spermatophyta</taxon>
        <taxon>Magnoliopsida</taxon>
        <taxon>eudicotyledons</taxon>
        <taxon>Gunneridae</taxon>
        <taxon>Pentapetalae</taxon>
        <taxon>rosids</taxon>
        <taxon>malvids</taxon>
        <taxon>Sapindales</taxon>
        <taxon>Rutaceae</taxon>
        <taxon>Aurantioideae</taxon>
        <taxon>Citrus</taxon>
    </lineage>
</organism>
<dbReference type="PROSITE" id="PS50103">
    <property type="entry name" value="ZF_C3H1"/>
    <property type="match status" value="1"/>
</dbReference>
<dbReference type="InterPro" id="IPR000571">
    <property type="entry name" value="Znf_CCCH"/>
</dbReference>
<evidence type="ECO:0000256" key="1">
    <source>
        <dbReference type="PROSITE-ProRule" id="PRU00723"/>
    </source>
</evidence>
<proteinExistence type="predicted"/>
<feature type="compositionally biased region" description="Basic and acidic residues" evidence="2">
    <location>
        <begin position="244"/>
        <end position="255"/>
    </location>
</feature>
<protein>
    <recommendedName>
        <fullName evidence="3">C3H1-type domain-containing protein</fullName>
    </recommendedName>
</protein>
<evidence type="ECO:0000313" key="4">
    <source>
        <dbReference type="EMBL" id="KAK9228014.1"/>
    </source>
</evidence>
<accession>A0AAP0QZ38</accession>
<dbReference type="AlphaFoldDB" id="A0AAP0QZ38"/>
<gene>
    <name evidence="4" type="ORF">WN944_020960</name>
</gene>
<feature type="region of interest" description="Disordered" evidence="2">
    <location>
        <begin position="141"/>
        <end position="174"/>
    </location>
</feature>